<evidence type="ECO:0000313" key="4">
    <source>
        <dbReference type="Proteomes" id="UP000010816"/>
    </source>
</evidence>
<dbReference type="eggNOG" id="ENOG5031XVQ">
    <property type="taxonomic scope" value="Bacteria"/>
</dbReference>
<proteinExistence type="predicted"/>
<evidence type="ECO:0000256" key="1">
    <source>
        <dbReference type="SAM" id="SignalP"/>
    </source>
</evidence>
<sequence>MRKRNYPLMLLAVGSLALSANAFADDSLQQILNNITVGGDSSVVAPDDALPDGADSVWSITASGGSVSTFIIELAGNANSNTFGVYDVADPNKRVELFDGSATASAQALLSIKVDGSVHVNLSNTGTKFAGNQFGYYLGTTSGIFYSDSSVHGGGDQMLAFQGTGDKVQIGNLAAGEWTANEYVLAWEDLPFASSDKDYNDMVLMVESVQPVPLPAAAWLFGSALFGMAGVGWRRRAHGVGSALLPRG</sequence>
<dbReference type="STRING" id="765912.Thimo_3090"/>
<evidence type="ECO:0000313" key="3">
    <source>
        <dbReference type="EMBL" id="AGA91775.1"/>
    </source>
</evidence>
<keyword evidence="4" id="KW-1185">Reference proteome</keyword>
<organism evidence="3 4">
    <name type="scientific">Thioflavicoccus mobilis 8321</name>
    <dbReference type="NCBI Taxonomy" id="765912"/>
    <lineage>
        <taxon>Bacteria</taxon>
        <taxon>Pseudomonadati</taxon>
        <taxon>Pseudomonadota</taxon>
        <taxon>Gammaproteobacteria</taxon>
        <taxon>Chromatiales</taxon>
        <taxon>Chromatiaceae</taxon>
        <taxon>Thioflavicoccus</taxon>
    </lineage>
</organism>
<feature type="domain" description="DUF4114" evidence="2">
    <location>
        <begin position="143"/>
        <end position="207"/>
    </location>
</feature>
<evidence type="ECO:0000259" key="2">
    <source>
        <dbReference type="Pfam" id="PF13448"/>
    </source>
</evidence>
<dbReference type="AlphaFoldDB" id="L0H295"/>
<name>L0H295_9GAMM</name>
<dbReference type="Pfam" id="PF13448">
    <property type="entry name" value="DUF4114"/>
    <property type="match status" value="1"/>
</dbReference>
<accession>L0H295</accession>
<feature type="signal peptide" evidence="1">
    <location>
        <begin position="1"/>
        <end position="24"/>
    </location>
</feature>
<feature type="chain" id="PRO_5003943266" description="DUF4114 domain-containing protein" evidence="1">
    <location>
        <begin position="25"/>
        <end position="248"/>
    </location>
</feature>
<dbReference type="Proteomes" id="UP000010816">
    <property type="component" value="Chromosome"/>
</dbReference>
<dbReference type="KEGG" id="tmb:Thimo_3090"/>
<keyword evidence="1" id="KW-0732">Signal</keyword>
<dbReference type="PATRIC" id="fig|765912.4.peg.3020"/>
<dbReference type="HOGENOM" id="CLU_094506_0_0_6"/>
<gene>
    <name evidence="3" type="ORF">Thimo_3090</name>
</gene>
<protein>
    <recommendedName>
        <fullName evidence="2">DUF4114 domain-containing protein</fullName>
    </recommendedName>
</protein>
<dbReference type="EMBL" id="CP003051">
    <property type="protein sequence ID" value="AGA91775.1"/>
    <property type="molecule type" value="Genomic_DNA"/>
</dbReference>
<reference evidence="3 4" key="1">
    <citation type="submission" date="2011-09" db="EMBL/GenBank/DDBJ databases">
        <title>Complete sequence of chromosome of Thioflavicoccus mobilis 8321.</title>
        <authorList>
            <consortium name="US DOE Joint Genome Institute"/>
            <person name="Lucas S."/>
            <person name="Han J."/>
            <person name="Lapidus A."/>
            <person name="Cheng J.-F."/>
            <person name="Goodwin L."/>
            <person name="Pitluck S."/>
            <person name="Peters L."/>
            <person name="Ovchinnikova G."/>
            <person name="Lu M."/>
            <person name="Detter J.C."/>
            <person name="Han C."/>
            <person name="Tapia R."/>
            <person name="Land M."/>
            <person name="Hauser L."/>
            <person name="Kyrpides N."/>
            <person name="Ivanova N."/>
            <person name="Pagani I."/>
            <person name="Vogl K."/>
            <person name="Liu Z."/>
            <person name="Imhoff J."/>
            <person name="Thiel V."/>
            <person name="Frigaard N.-U."/>
            <person name="Bryant D."/>
            <person name="Woyke T."/>
        </authorList>
    </citation>
    <scope>NUCLEOTIDE SEQUENCE [LARGE SCALE GENOMIC DNA]</scope>
    <source>
        <strain evidence="3 4">8321</strain>
    </source>
</reference>
<dbReference type="InterPro" id="IPR025193">
    <property type="entry name" value="DUF4114"/>
</dbReference>